<dbReference type="SUPFAM" id="SSF49764">
    <property type="entry name" value="HSP20-like chaperones"/>
    <property type="match status" value="1"/>
</dbReference>
<evidence type="ECO:0000313" key="1">
    <source>
        <dbReference type="EMBL" id="QIZ11127.1"/>
    </source>
</evidence>
<evidence type="ECO:0000313" key="2">
    <source>
        <dbReference type="Proteomes" id="UP000501868"/>
    </source>
</evidence>
<dbReference type="CDD" id="cd00298">
    <property type="entry name" value="ACD_sHsps_p23-like"/>
    <property type="match status" value="1"/>
</dbReference>
<accession>A0A6H1PCL8</accession>
<proteinExistence type="predicted"/>
<dbReference type="Proteomes" id="UP000501868">
    <property type="component" value="Chromosome"/>
</dbReference>
<dbReference type="AlphaFoldDB" id="A0A6H1PCL8"/>
<dbReference type="EMBL" id="CP051128">
    <property type="protein sequence ID" value="QIZ11127.1"/>
    <property type="molecule type" value="Genomic_DNA"/>
</dbReference>
<organism evidence="1 2">
    <name type="scientific">Priestia megaterium</name>
    <name type="common">Bacillus megaterium</name>
    <dbReference type="NCBI Taxonomy" id="1404"/>
    <lineage>
        <taxon>Bacteria</taxon>
        <taxon>Bacillati</taxon>
        <taxon>Bacillota</taxon>
        <taxon>Bacilli</taxon>
        <taxon>Bacillales</taxon>
        <taxon>Bacillaceae</taxon>
        <taxon>Priestia</taxon>
    </lineage>
</organism>
<sequence>MFPWDKFPFDNDLKDKITKMKPEEINNYVQDLMGKIMPANMKGVMNPQEMFKGFQSSVSPQEPTRSILNSTAFETHDFVYVRIPIKKEEWVKQLRIFHTSNQLIVEHIPQHEDKHTIILPAIVKKKGATATFKDYMLEVKIPKYVDMQFSQIDVTEIS</sequence>
<reference evidence="1 2" key="1">
    <citation type="submission" date="2020-04" db="EMBL/GenBank/DDBJ databases">
        <title>Genome-Wide Identification of 5-Methylcytosine Sites in Bacterial Genomes By High-Throughput Sequencing of MspJI Restriction Fragments.</title>
        <authorList>
            <person name="Wu V."/>
        </authorList>
    </citation>
    <scope>NUCLEOTIDE SEQUENCE [LARGE SCALE GENOMIC DNA]</scope>
    <source>
        <strain evidence="1 2">S2</strain>
    </source>
</reference>
<dbReference type="InterPro" id="IPR008978">
    <property type="entry name" value="HSP20-like_chaperone"/>
</dbReference>
<gene>
    <name evidence="1" type="ORF">HFZ78_25290</name>
</gene>
<name>A0A6H1PCL8_PRIMG</name>
<reference evidence="1 2" key="2">
    <citation type="submission" date="2020-04" db="EMBL/GenBank/DDBJ databases">
        <authorList>
            <person name="Fomenkov A."/>
            <person name="Anton B.P."/>
            <person name="Roberts R.J."/>
        </authorList>
    </citation>
    <scope>NUCLEOTIDE SEQUENCE [LARGE SCALE GENOMIC DNA]</scope>
    <source>
        <strain evidence="1 2">S2</strain>
    </source>
</reference>
<protein>
    <submittedName>
        <fullName evidence="1">Hsp20/alpha crystallin family protein</fullName>
    </submittedName>
</protein>